<reference evidence="16" key="1">
    <citation type="submission" date="2018-06" db="EMBL/GenBank/DDBJ databases">
        <authorList>
            <person name="Khan S.A."/>
        </authorList>
    </citation>
    <scope>NUCLEOTIDE SEQUENCE [LARGE SCALE GENOMIC DNA]</scope>
    <source>
        <strain evidence="16">DB-1506</strain>
    </source>
</reference>
<dbReference type="CDD" id="cd06503">
    <property type="entry name" value="ATP-synt_Fo_b"/>
    <property type="match status" value="1"/>
</dbReference>
<keyword evidence="16" id="KW-1185">Reference proteome</keyword>
<dbReference type="GO" id="GO:0005886">
    <property type="term" value="C:plasma membrane"/>
    <property type="evidence" value="ECO:0007669"/>
    <property type="project" value="UniProtKB-SubCell"/>
</dbReference>
<comment type="caution">
    <text evidence="15">The sequence shown here is derived from an EMBL/GenBank/DDBJ whole genome shotgun (WGS) entry which is preliminary data.</text>
</comment>
<dbReference type="InterPro" id="IPR002146">
    <property type="entry name" value="ATP_synth_b/b'su_bac/chlpt"/>
</dbReference>
<evidence type="ECO:0000313" key="15">
    <source>
        <dbReference type="EMBL" id="RAI59990.1"/>
    </source>
</evidence>
<evidence type="ECO:0000256" key="3">
    <source>
        <dbReference type="ARBA" id="ARBA00022547"/>
    </source>
</evidence>
<dbReference type="Proteomes" id="UP000249065">
    <property type="component" value="Unassembled WGS sequence"/>
</dbReference>
<evidence type="ECO:0000256" key="1">
    <source>
        <dbReference type="ARBA" id="ARBA00005513"/>
    </source>
</evidence>
<evidence type="ECO:0000256" key="4">
    <source>
        <dbReference type="ARBA" id="ARBA00022692"/>
    </source>
</evidence>
<protein>
    <recommendedName>
        <fullName evidence="13">ATP synthase subunit b</fullName>
    </recommendedName>
    <alternativeName>
        <fullName evidence="13">ATP synthase F(0) sector subunit b</fullName>
    </alternativeName>
    <alternativeName>
        <fullName evidence="13">ATPase subunit I</fullName>
    </alternativeName>
    <alternativeName>
        <fullName evidence="13">F-type ATPase subunit b</fullName>
        <shortName evidence="13">F-ATPase subunit b</shortName>
    </alternativeName>
</protein>
<keyword evidence="2 13" id="KW-0813">Transport</keyword>
<keyword evidence="3 13" id="KW-0138">CF(0)</keyword>
<comment type="function">
    <text evidence="11">Component of the F(0) channel, it forms part of the peripheral stalk, linking F(1) to F(0). The b'-subunit is a diverged and duplicated form of b found in plants and photosynthetic bacteria.</text>
</comment>
<dbReference type="PANTHER" id="PTHR33445:SF2">
    <property type="entry name" value="ATP SYNTHASE SUBUNIT B', CHLOROPLASTIC"/>
    <property type="match status" value="1"/>
</dbReference>
<feature type="coiled-coil region" evidence="14">
    <location>
        <begin position="45"/>
        <end position="72"/>
    </location>
</feature>
<comment type="subunit">
    <text evidence="13">F-type ATPases have 2 components, F(1) - the catalytic core - and F(0) - the membrane proton channel. F(1) has five subunits: alpha(3), beta(3), gamma(1), delta(1), epsilon(1). F(0) has three main subunits: a(1), b(2) and c(10-14). The alpha and beta chains form an alternating ring which encloses part of the gamma chain. F(1) is attached to F(0) by a central stalk formed by the gamma and epsilon chains, while a peripheral stalk is formed by the delta and b chains.</text>
</comment>
<evidence type="ECO:0000256" key="8">
    <source>
        <dbReference type="ARBA" id="ARBA00023136"/>
    </source>
</evidence>
<comment type="similarity">
    <text evidence="1 13">Belongs to the ATPase B chain family.</text>
</comment>
<dbReference type="AlphaFoldDB" id="A0A327MAP6"/>
<name>A0A327MAP6_9PROT</name>
<sequence>MHIDWWTLGLQAINVLVLVWLLRHFLFQPIKAVIEARRAAAAGLLQEAETARAAAQAELASVEARRRDFQREGDAILTAAHAQAAAERKAMLDQARGEAGRILAEAHAVLDRDRAAQRKTLEAEAGELAVAMARRLLDLLPPRQVTLALLDGLATEIDQLQEAARRDLATADAIVIATATPLAPEIQAQWRDHVAQRLGAGPRLEFRHEPALIAGVELRGPHTLLRRNWRADLERLARALPLAPQVRDVQQLA</sequence>
<keyword evidence="4 13" id="KW-0812">Transmembrane</keyword>
<keyword evidence="13" id="KW-1003">Cell membrane</keyword>
<evidence type="ECO:0000256" key="13">
    <source>
        <dbReference type="HAMAP-Rule" id="MF_01398"/>
    </source>
</evidence>
<dbReference type="EMBL" id="QLIX01000003">
    <property type="protein sequence ID" value="RAI59990.1"/>
    <property type="molecule type" value="Genomic_DNA"/>
</dbReference>
<evidence type="ECO:0000256" key="2">
    <source>
        <dbReference type="ARBA" id="ARBA00022448"/>
    </source>
</evidence>
<dbReference type="Pfam" id="PF00430">
    <property type="entry name" value="ATP-synt_B"/>
    <property type="match status" value="1"/>
</dbReference>
<dbReference type="OrthoDB" id="466272at2"/>
<dbReference type="GO" id="GO:0012505">
    <property type="term" value="C:endomembrane system"/>
    <property type="evidence" value="ECO:0007669"/>
    <property type="project" value="UniProtKB-SubCell"/>
</dbReference>
<comment type="function">
    <text evidence="10 13">F(1)F(0) ATP synthase produces ATP from ADP in the presence of a proton or sodium gradient. F-type ATPases consist of two structural domains, F(1) containing the extramembraneous catalytic core and F(0) containing the membrane proton channel, linked together by a central stalk and a peripheral stalk. During catalysis, ATP synthesis in the catalytic domain of F(1) is coupled via a rotary mechanism of the central stalk subunits to proton translocation.</text>
</comment>
<evidence type="ECO:0000256" key="14">
    <source>
        <dbReference type="SAM" id="Coils"/>
    </source>
</evidence>
<keyword evidence="6 13" id="KW-1133">Transmembrane helix</keyword>
<evidence type="ECO:0000256" key="11">
    <source>
        <dbReference type="ARBA" id="ARBA00025614"/>
    </source>
</evidence>
<dbReference type="GO" id="GO:0045259">
    <property type="term" value="C:proton-transporting ATP synthase complex"/>
    <property type="evidence" value="ECO:0007669"/>
    <property type="project" value="UniProtKB-KW"/>
</dbReference>
<evidence type="ECO:0000256" key="12">
    <source>
        <dbReference type="ARBA" id="ARBA00037847"/>
    </source>
</evidence>
<dbReference type="HAMAP" id="MF_01398">
    <property type="entry name" value="ATP_synth_b_bprime"/>
    <property type="match status" value="1"/>
</dbReference>
<dbReference type="GO" id="GO:0046933">
    <property type="term" value="F:proton-transporting ATP synthase activity, rotational mechanism"/>
    <property type="evidence" value="ECO:0007669"/>
    <property type="project" value="UniProtKB-UniRule"/>
</dbReference>
<keyword evidence="7 13" id="KW-0406">Ion transport</keyword>
<evidence type="ECO:0000256" key="5">
    <source>
        <dbReference type="ARBA" id="ARBA00022781"/>
    </source>
</evidence>
<dbReference type="GO" id="GO:0046961">
    <property type="term" value="F:proton-transporting ATPase activity, rotational mechanism"/>
    <property type="evidence" value="ECO:0007669"/>
    <property type="project" value="TreeGrafter"/>
</dbReference>
<evidence type="ECO:0000256" key="9">
    <source>
        <dbReference type="ARBA" id="ARBA00023310"/>
    </source>
</evidence>
<feature type="transmembrane region" description="Helical" evidence="13">
    <location>
        <begin position="6"/>
        <end position="22"/>
    </location>
</feature>
<evidence type="ECO:0000256" key="6">
    <source>
        <dbReference type="ARBA" id="ARBA00022989"/>
    </source>
</evidence>
<keyword evidence="14" id="KW-0175">Coiled coil</keyword>
<proteinExistence type="inferred from homology"/>
<accession>A0A327MAP6</accession>
<dbReference type="RefSeq" id="WP_111469021.1">
    <property type="nucleotide sequence ID" value="NZ_QLIX01000003.1"/>
</dbReference>
<comment type="subcellular location">
    <subcellularLocation>
        <location evidence="13">Cell membrane</location>
        <topology evidence="13">Single-pass membrane protein</topology>
    </subcellularLocation>
    <subcellularLocation>
        <location evidence="12">Endomembrane system</location>
        <topology evidence="12">Single-pass membrane protein</topology>
    </subcellularLocation>
</comment>
<dbReference type="InterPro" id="IPR050059">
    <property type="entry name" value="ATP_synthase_B_chain"/>
</dbReference>
<keyword evidence="5 13" id="KW-0375">Hydrogen ion transport</keyword>
<evidence type="ECO:0000313" key="16">
    <source>
        <dbReference type="Proteomes" id="UP000249065"/>
    </source>
</evidence>
<gene>
    <name evidence="13" type="primary">atpF</name>
    <name evidence="15" type="ORF">DOO78_07040</name>
</gene>
<evidence type="ECO:0000256" key="7">
    <source>
        <dbReference type="ARBA" id="ARBA00023065"/>
    </source>
</evidence>
<keyword evidence="9 13" id="KW-0066">ATP synthesis</keyword>
<dbReference type="PANTHER" id="PTHR33445">
    <property type="entry name" value="ATP SYNTHASE SUBUNIT B', CHLOROPLASTIC"/>
    <property type="match status" value="1"/>
</dbReference>
<organism evidence="15 16">
    <name type="scientific">Roseicella frigidaeris</name>
    <dbReference type="NCBI Taxonomy" id="2230885"/>
    <lineage>
        <taxon>Bacteria</taxon>
        <taxon>Pseudomonadati</taxon>
        <taxon>Pseudomonadota</taxon>
        <taxon>Alphaproteobacteria</taxon>
        <taxon>Acetobacterales</taxon>
        <taxon>Roseomonadaceae</taxon>
        <taxon>Roseicella</taxon>
    </lineage>
</organism>
<evidence type="ECO:0000256" key="10">
    <source>
        <dbReference type="ARBA" id="ARBA00025198"/>
    </source>
</evidence>
<keyword evidence="8 13" id="KW-0472">Membrane</keyword>